<dbReference type="OMA" id="EQFRETH"/>
<dbReference type="EMBL" id="LFYR01002110">
    <property type="protein sequence ID" value="KMZ57009.1"/>
    <property type="molecule type" value="Genomic_DNA"/>
</dbReference>
<dbReference type="SMART" id="SM00185">
    <property type="entry name" value="ARM"/>
    <property type="match status" value="6"/>
</dbReference>
<organism evidence="1 2">
    <name type="scientific">Zostera marina</name>
    <name type="common">Eelgrass</name>
    <dbReference type="NCBI Taxonomy" id="29655"/>
    <lineage>
        <taxon>Eukaryota</taxon>
        <taxon>Viridiplantae</taxon>
        <taxon>Streptophyta</taxon>
        <taxon>Embryophyta</taxon>
        <taxon>Tracheophyta</taxon>
        <taxon>Spermatophyta</taxon>
        <taxon>Magnoliopsida</taxon>
        <taxon>Liliopsida</taxon>
        <taxon>Zosteraceae</taxon>
        <taxon>Zostera</taxon>
    </lineage>
</organism>
<dbReference type="SUPFAM" id="SSF48371">
    <property type="entry name" value="ARM repeat"/>
    <property type="match status" value="2"/>
</dbReference>
<protein>
    <submittedName>
        <fullName evidence="1">U-box domain-containing protein</fullName>
    </submittedName>
</protein>
<gene>
    <name evidence="1" type="ORF">ZOSMA_8G01580</name>
</gene>
<dbReference type="InterPro" id="IPR052608">
    <property type="entry name" value="U-box_domain_protein"/>
</dbReference>
<dbReference type="Proteomes" id="UP000036987">
    <property type="component" value="Unassembled WGS sequence"/>
</dbReference>
<dbReference type="Gene3D" id="1.25.10.10">
    <property type="entry name" value="Leucine-rich Repeat Variant"/>
    <property type="match status" value="2"/>
</dbReference>
<dbReference type="InterPro" id="IPR016024">
    <property type="entry name" value="ARM-type_fold"/>
</dbReference>
<dbReference type="PANTHER" id="PTHR45958:SF12">
    <property type="entry name" value="OS01G0948500 PROTEIN"/>
    <property type="match status" value="1"/>
</dbReference>
<dbReference type="STRING" id="29655.A0A0K9NJR6"/>
<keyword evidence="2" id="KW-1185">Reference proteome</keyword>
<dbReference type="OrthoDB" id="1683831at2759"/>
<sequence length="847" mass="93020">MAIVVEQLTYSGGYSAVYEKSQNIMPFAAIASSSMTSTTIQSISDILADIQNSTDEIRFLSISSPPPLVQFGFHVAKLPLALHTLNDDDDSNENLLQSLKSLNDHLKRIQAAIGPQLSDESLDDFARSLGRCIGLVAQTWEHIPEDARSRIGILHREMMKGVFIEGEIVEVEEEPVVREEVLDLESLVAKVKTAEVGDDLLIKWLTELEVLIGDGLVETEVQESVGLAVSALVGRLGGVKEEERVKILLLLNMLATKNDLFKEIMADFEVLSIIVRSLTKDVNESREALELLLNLSEITRIRQKIGRVQGCIVMLVILSKEEDPHISSPAKKLLCALSSDTQNVLLMSEAGYFGPIVDYLKQGSDMIKIVMATSLSRMNLSDQMQGILGQEGSIEPLVNMFISGKLEAKISSLGALKNLSTLPENTLILINCGIVTPLLQLLFSVTSVFVTLREPAAAILACISQSQLILNVKDIAQQILSLINLSKPAIQCHLLHALSSIASHSRASKVRYKMNNKGVLQLIEPFLVDDNDDIRRAALDLLYTLSKDLTRGMRTLIGESHLSVLVGMVNTSTSEEEKATAAGILCNLPTADKKITGILMRLNLLPILILTFPLCFKVSPTDANKLLLENIVGITVRFTVPWDSKSQRVFVDLGVIHLLVKVLSIGSPIAQSRAATSLAQLSQNSLSLSKSKQPRWMCVSSSSEAFCQVHMNKCTVKSTFCLVKASSISPLVQILRGKEREADEAVLIALSTLMQDDMWENGSNTIDKASGIEAIIGILEVGNPNAQEKALWMLERIFRTESYREKYGKNSLVYLIRLAQKGDHVSKPLVSKILAHLEFLQVQSADI</sequence>
<dbReference type="InterPro" id="IPR000225">
    <property type="entry name" value="Armadillo"/>
</dbReference>
<evidence type="ECO:0000313" key="2">
    <source>
        <dbReference type="Proteomes" id="UP000036987"/>
    </source>
</evidence>
<comment type="caution">
    <text evidence="1">The sequence shown here is derived from an EMBL/GenBank/DDBJ whole genome shotgun (WGS) entry which is preliminary data.</text>
</comment>
<evidence type="ECO:0000313" key="1">
    <source>
        <dbReference type="EMBL" id="KMZ57009.1"/>
    </source>
</evidence>
<name>A0A0K9NJR6_ZOSMR</name>
<reference evidence="2" key="1">
    <citation type="journal article" date="2016" name="Nature">
        <title>The genome of the seagrass Zostera marina reveals angiosperm adaptation to the sea.</title>
        <authorList>
            <person name="Olsen J.L."/>
            <person name="Rouze P."/>
            <person name="Verhelst B."/>
            <person name="Lin Y.-C."/>
            <person name="Bayer T."/>
            <person name="Collen J."/>
            <person name="Dattolo E."/>
            <person name="De Paoli E."/>
            <person name="Dittami S."/>
            <person name="Maumus F."/>
            <person name="Michel G."/>
            <person name="Kersting A."/>
            <person name="Lauritano C."/>
            <person name="Lohaus R."/>
            <person name="Toepel M."/>
            <person name="Tonon T."/>
            <person name="Vanneste K."/>
            <person name="Amirebrahimi M."/>
            <person name="Brakel J."/>
            <person name="Bostroem C."/>
            <person name="Chovatia M."/>
            <person name="Grimwood J."/>
            <person name="Jenkins J.W."/>
            <person name="Jueterbock A."/>
            <person name="Mraz A."/>
            <person name="Stam W.T."/>
            <person name="Tice H."/>
            <person name="Bornberg-Bauer E."/>
            <person name="Green P.J."/>
            <person name="Pearson G.A."/>
            <person name="Procaccini G."/>
            <person name="Duarte C.M."/>
            <person name="Schmutz J."/>
            <person name="Reusch T.B.H."/>
            <person name="Van de Peer Y."/>
        </authorList>
    </citation>
    <scope>NUCLEOTIDE SEQUENCE [LARGE SCALE GENOMIC DNA]</scope>
    <source>
        <strain evidence="2">cv. Finnish</strain>
    </source>
</reference>
<dbReference type="PANTHER" id="PTHR45958">
    <property type="entry name" value="RING-TYPE E3 UBIQUITIN TRANSFERASE"/>
    <property type="match status" value="1"/>
</dbReference>
<accession>A0A0K9NJR6</accession>
<dbReference type="AlphaFoldDB" id="A0A0K9NJR6"/>
<proteinExistence type="predicted"/>
<dbReference type="InterPro" id="IPR011989">
    <property type="entry name" value="ARM-like"/>
</dbReference>